<dbReference type="PROSITE" id="PS51257">
    <property type="entry name" value="PROKAR_LIPOPROTEIN"/>
    <property type="match status" value="1"/>
</dbReference>
<reference evidence="2 3" key="1">
    <citation type="submission" date="2016-12" db="EMBL/GenBank/DDBJ databases">
        <title>The whole genome sequencing and assembly of Bacillus cohnii DSM 6307T strain.</title>
        <authorList>
            <person name="Lee Y.-J."/>
            <person name="Yi H."/>
            <person name="Bahn Y.-S."/>
            <person name="Kim J.F."/>
            <person name="Lee D.-W."/>
        </authorList>
    </citation>
    <scope>NUCLEOTIDE SEQUENCE [LARGE SCALE GENOMIC DNA]</scope>
    <source>
        <strain evidence="2 3">DSM 6307</strain>
    </source>
</reference>
<evidence type="ECO:0000313" key="2">
    <source>
        <dbReference type="EMBL" id="AST92364.1"/>
    </source>
</evidence>
<dbReference type="STRING" id="1314751.GCA_001591425_01622"/>
<organism evidence="2 3">
    <name type="scientific">Sutcliffiella cohnii</name>
    <dbReference type="NCBI Taxonomy" id="33932"/>
    <lineage>
        <taxon>Bacteria</taxon>
        <taxon>Bacillati</taxon>
        <taxon>Bacillota</taxon>
        <taxon>Bacilli</taxon>
        <taxon>Bacillales</taxon>
        <taxon>Bacillaceae</taxon>
        <taxon>Sutcliffiella</taxon>
    </lineage>
</organism>
<feature type="chain" id="PRO_5011272148" description="DUF3221 domain-containing protein" evidence="1">
    <location>
        <begin position="26"/>
        <end position="183"/>
    </location>
</feature>
<dbReference type="RefSeq" id="WP_066414472.1">
    <property type="nucleotide sequence ID" value="NZ_CP018866.1"/>
</dbReference>
<dbReference type="AlphaFoldDB" id="A0A223KSP4"/>
<dbReference type="Proteomes" id="UP000215224">
    <property type="component" value="Chromosome"/>
</dbReference>
<sequence length="183" mass="20018">MKYMKFFLFVSCFFLLMACGTTNNGATNGGTGSDQDDPAQEEEGVKDLTGHIVSIDGNRILVTGENAHNSVSATWYTIDDNTLITLASGREPGIVLQVGMKVETWNTGIVLESFPSQASAVKIIVDDSQPLKEREAIEQALSEVDPSQPWLVATVEEEGDMYKVTLKNLLSDDEEVEIEVKVE</sequence>
<gene>
    <name evidence="2" type="ORF">BC6307_14225</name>
</gene>
<evidence type="ECO:0000313" key="3">
    <source>
        <dbReference type="Proteomes" id="UP000215224"/>
    </source>
</evidence>
<dbReference type="KEGG" id="bcoh:BC6307_14225"/>
<dbReference type="EMBL" id="CP018866">
    <property type="protein sequence ID" value="AST92364.1"/>
    <property type="molecule type" value="Genomic_DNA"/>
</dbReference>
<evidence type="ECO:0008006" key="4">
    <source>
        <dbReference type="Google" id="ProtNLM"/>
    </source>
</evidence>
<keyword evidence="1" id="KW-0732">Signal</keyword>
<name>A0A223KSP4_9BACI</name>
<dbReference type="Pfam" id="PF11518">
    <property type="entry name" value="DUF3221"/>
    <property type="match status" value="1"/>
</dbReference>
<protein>
    <recommendedName>
        <fullName evidence="4">DUF3221 domain-containing protein</fullName>
    </recommendedName>
</protein>
<proteinExistence type="predicted"/>
<dbReference type="InterPro" id="IPR021598">
    <property type="entry name" value="DUF3221"/>
</dbReference>
<accession>A0A223KSP4</accession>
<evidence type="ECO:0000256" key="1">
    <source>
        <dbReference type="SAM" id="SignalP"/>
    </source>
</evidence>
<feature type="signal peptide" evidence="1">
    <location>
        <begin position="1"/>
        <end position="25"/>
    </location>
</feature>
<keyword evidence="3" id="KW-1185">Reference proteome</keyword>